<evidence type="ECO:0000313" key="9">
    <source>
        <dbReference type="Proteomes" id="UP000199150"/>
    </source>
</evidence>
<comment type="similarity">
    <text evidence="1">Belongs to the TrbE/VirB4 family.</text>
</comment>
<evidence type="ECO:0000256" key="4">
    <source>
        <dbReference type="ARBA" id="ARBA00023026"/>
    </source>
</evidence>
<feature type="compositionally biased region" description="Polar residues" evidence="6">
    <location>
        <begin position="815"/>
        <end position="824"/>
    </location>
</feature>
<reference evidence="9" key="1">
    <citation type="submission" date="2016-10" db="EMBL/GenBank/DDBJ databases">
        <authorList>
            <person name="Varghese N."/>
            <person name="Submissions S."/>
        </authorList>
    </citation>
    <scope>NUCLEOTIDE SEQUENCE [LARGE SCALE GENOMIC DNA]</scope>
    <source>
        <strain evidence="9">CGMCC 1.3431</strain>
    </source>
</reference>
<dbReference type="Gene3D" id="3.40.50.300">
    <property type="entry name" value="P-loop containing nucleotide triphosphate hydrolases"/>
    <property type="match status" value="2"/>
</dbReference>
<dbReference type="PANTHER" id="PTHR30121">
    <property type="entry name" value="UNCHARACTERIZED PROTEIN YJGR-RELATED"/>
    <property type="match status" value="1"/>
</dbReference>
<gene>
    <name evidence="8" type="ORF">SAMN02927928_3333</name>
</gene>
<dbReference type="InterPro" id="IPR051162">
    <property type="entry name" value="T4SS_component"/>
</dbReference>
<keyword evidence="4" id="KW-0843">Virulence</keyword>
<dbReference type="SMART" id="SM00382">
    <property type="entry name" value="AAA"/>
    <property type="match status" value="1"/>
</dbReference>
<dbReference type="InterPro" id="IPR003593">
    <property type="entry name" value="AAA+_ATPase"/>
</dbReference>
<evidence type="ECO:0000256" key="6">
    <source>
        <dbReference type="SAM" id="MobiDB-lite"/>
    </source>
</evidence>
<name>A0A1G4T9E7_9CAUL</name>
<dbReference type="OrthoDB" id="9816422at2"/>
<keyword evidence="2" id="KW-0547">Nucleotide-binding</keyword>
<dbReference type="SUPFAM" id="SSF52540">
    <property type="entry name" value="P-loop containing nucleoside triphosphate hydrolases"/>
    <property type="match status" value="1"/>
</dbReference>
<evidence type="ECO:0000256" key="3">
    <source>
        <dbReference type="ARBA" id="ARBA00022840"/>
    </source>
</evidence>
<dbReference type="InterPro" id="IPR018145">
    <property type="entry name" value="CagE_TrbE_VirB_cntrl_dom"/>
</dbReference>
<dbReference type="AlphaFoldDB" id="A0A1G4T9E7"/>
<keyword evidence="3" id="KW-0067">ATP-binding</keyword>
<feature type="region of interest" description="Disordered" evidence="6">
    <location>
        <begin position="804"/>
        <end position="824"/>
    </location>
</feature>
<feature type="domain" description="AAA+ ATPase" evidence="7">
    <location>
        <begin position="441"/>
        <end position="700"/>
    </location>
</feature>
<evidence type="ECO:0000259" key="7">
    <source>
        <dbReference type="SMART" id="SM00382"/>
    </source>
</evidence>
<evidence type="ECO:0000256" key="2">
    <source>
        <dbReference type="ARBA" id="ARBA00022741"/>
    </source>
</evidence>
<keyword evidence="9" id="KW-1185">Reference proteome</keyword>
<evidence type="ECO:0000256" key="1">
    <source>
        <dbReference type="ARBA" id="ARBA00006512"/>
    </source>
</evidence>
<accession>A0A1G4T9E7</accession>
<dbReference type="Pfam" id="PF19044">
    <property type="entry name" value="P-loop_TraG"/>
    <property type="match status" value="2"/>
</dbReference>
<dbReference type="GO" id="GO:0005524">
    <property type="term" value="F:ATP binding"/>
    <property type="evidence" value="ECO:0007669"/>
    <property type="project" value="UniProtKB-KW"/>
</dbReference>
<evidence type="ECO:0000256" key="5">
    <source>
        <dbReference type="ARBA" id="ARBA00023635"/>
    </source>
</evidence>
<dbReference type="STRING" id="260084.SAMN02927928_3333"/>
<dbReference type="Proteomes" id="UP000199150">
    <property type="component" value="Unassembled WGS sequence"/>
</dbReference>
<protein>
    <recommendedName>
        <fullName evidence="5">Type IV secretion system protein virB4</fullName>
    </recommendedName>
</protein>
<dbReference type="InterPro" id="IPR043964">
    <property type="entry name" value="P-loop_TraG"/>
</dbReference>
<dbReference type="EMBL" id="FMTS01000007">
    <property type="protein sequence ID" value="SCW77946.1"/>
    <property type="molecule type" value="Genomic_DNA"/>
</dbReference>
<dbReference type="Pfam" id="PF03135">
    <property type="entry name" value="CagE_TrbE_VirB"/>
    <property type="match status" value="1"/>
</dbReference>
<evidence type="ECO:0000313" key="8">
    <source>
        <dbReference type="EMBL" id="SCW77946.1"/>
    </source>
</evidence>
<sequence length="824" mass="91014">MADGPKTLSGFAGWFAKEQRVGDRLPYDRLLDDRTIVLRDGSLMQSLYLEGFAFETADTDEVNHRQIIRAAALRAVGSSRFVLYHHIIRRRVSVGLQSSFDDPVCNLIQQKWQDRLSSRQLFVNDLFITIVRRNPKGKVGFAESIANLFGRGMGENSQAAGLARDHKELQAAAEALQAALQAYGPRVLGGYETANGRCSEPLELLSALYNGEMRPVLRPASDLGQYIPYRRVSFGLEALEQSSLGDGKDFSAILSLKDYPPHATPGMCDAILRLPFEMTLTESFAFVDRQIGLERINLALRRMRAADEEAMSLRQGLMSAKDDLSTGSMGLGEHHMSLLVRAKSLNALDPAVAQALAALADLGAVAVREDINLEAAFWAQFPGNEPYIARKALISTAAYASFASLHGFPIGQPEGNHWGQAVSVFETSSGTPYYFNFHKADLGNFTVIGPSGSGKTVVLNFLAAQAQKFKPRTVLFDKDRGAEIFIRAIGGHYATLRPGEPTGFNPLQLPDNPGNRAFLRSLIAQLLHRPDQPLNSEEEAIISEAVDANFEQEPQYRRLRFFRELLGGVRRPTHGDLAARLNPWVGGRSSSDSGSATQNGEHAWLFDNAEDELDMEARTLGFDMTLLLNDPTLRTPCMMYLFQRVEERLDGTPTIIIIDEGWKALDDEVFAAAIRNWMKTLRKRNAILGFGTQSARDALDSRISSAIIEQAATQIFMPNPRAQAEDYCDGFGLTQHELDLIRALPPHARAFLVKHGNHSVVARLDLSSMPDILTVLSGREASVRHLDDLRAQYGDAPADWWPHLTGSPWPEDAGQKTSSQKGRA</sequence>
<dbReference type="PANTHER" id="PTHR30121:SF12">
    <property type="entry name" value="TYPE IV SECRETION SYSTEM PROTEIN CAGE"/>
    <property type="match status" value="1"/>
</dbReference>
<proteinExistence type="inferred from homology"/>
<dbReference type="RefSeq" id="WP_090650193.1">
    <property type="nucleotide sequence ID" value="NZ_CBCRYE010000007.1"/>
</dbReference>
<organism evidence="8 9">
    <name type="scientific">Asticcacaulis taihuensis</name>
    <dbReference type="NCBI Taxonomy" id="260084"/>
    <lineage>
        <taxon>Bacteria</taxon>
        <taxon>Pseudomonadati</taxon>
        <taxon>Pseudomonadota</taxon>
        <taxon>Alphaproteobacteria</taxon>
        <taxon>Caulobacterales</taxon>
        <taxon>Caulobacteraceae</taxon>
        <taxon>Asticcacaulis</taxon>
    </lineage>
</organism>
<dbReference type="NCBIfam" id="TIGR00929">
    <property type="entry name" value="VirB4_CagE"/>
    <property type="match status" value="1"/>
</dbReference>
<dbReference type="InterPro" id="IPR004346">
    <property type="entry name" value="CagE_TrbE_VirB"/>
</dbReference>
<dbReference type="InterPro" id="IPR027417">
    <property type="entry name" value="P-loop_NTPase"/>
</dbReference>